<name>A0A2P1PAA9_9RICK</name>
<accession>A0A2P1PAA9</accession>
<dbReference type="EMBL" id="CP027845">
    <property type="protein sequence ID" value="AVP88190.1"/>
    <property type="molecule type" value="Genomic_DNA"/>
</dbReference>
<dbReference type="NCBIfam" id="NF047376">
    <property type="entry name" value="TAA_AbiEi"/>
    <property type="match status" value="1"/>
</dbReference>
<proteinExistence type="predicted"/>
<evidence type="ECO:0000313" key="2">
    <source>
        <dbReference type="Proteomes" id="UP000241762"/>
    </source>
</evidence>
<sequence length="183" mass="21005">MQPSKYLNNWLMKNTNPGRYLFTSKDLRPLFLNLSDNAFKTLLSRAVKSGCLTRICRNIYAYSYLIAQSSGLILFHVASLLRSNEFNYISLETVLSDAGIISQIPINQVFIMSSGRSSTISCCHFGTIEFIHTNRKPIEVMSKLNYDNNAKLWRANIELALEDMKRTHRSLDLIDWNVANEFI</sequence>
<dbReference type="OrthoDB" id="3235173at2"/>
<reference evidence="1 2" key="1">
    <citation type="submission" date="2018-03" db="EMBL/GenBank/DDBJ databases">
        <title>A gene transfer event suggests a long-term partnership between eustigmatophyte algae and a novel lineage of endosymbiotic bacteria.</title>
        <authorList>
            <person name="Yurchenko T."/>
            <person name="Sevcikova T."/>
            <person name="Pribyl P."/>
            <person name="El Karkouri K."/>
            <person name="Klimes V."/>
            <person name="Amaral R."/>
            <person name="Zbrankova V."/>
            <person name="Kim E."/>
            <person name="Raoult D."/>
            <person name="Santos L.M.A."/>
            <person name="Elias M."/>
        </authorList>
    </citation>
    <scope>NUCLEOTIDE SEQUENCE [LARGE SCALE GENOMIC DNA]</scope>
    <source>
        <strain evidence="1">CCALA 838</strain>
    </source>
</reference>
<gene>
    <name evidence="1" type="ORF">phytr_12660</name>
</gene>
<keyword evidence="2" id="KW-1185">Reference proteome</keyword>
<dbReference type="Proteomes" id="UP000241762">
    <property type="component" value="Chromosome"/>
</dbReference>
<dbReference type="InterPro" id="IPR059220">
    <property type="entry name" value="AbiEi"/>
</dbReference>
<dbReference type="RefSeq" id="WP_106874997.1">
    <property type="nucleotide sequence ID" value="NZ_CP027845.1"/>
</dbReference>
<protein>
    <submittedName>
        <fullName evidence="1">Uncharacterized protein</fullName>
    </submittedName>
</protein>
<dbReference type="KEGG" id="ptc:phytr_12660"/>
<evidence type="ECO:0000313" key="1">
    <source>
        <dbReference type="EMBL" id="AVP88190.1"/>
    </source>
</evidence>
<dbReference type="AlphaFoldDB" id="A0A2P1PAA9"/>
<organism evidence="1 2">
    <name type="scientific">Candidatus Phycorickettsia trachydisci</name>
    <dbReference type="NCBI Taxonomy" id="2115978"/>
    <lineage>
        <taxon>Bacteria</taxon>
        <taxon>Pseudomonadati</taxon>
        <taxon>Pseudomonadota</taxon>
        <taxon>Alphaproteobacteria</taxon>
        <taxon>Rickettsiales</taxon>
        <taxon>Rickettsiaceae</taxon>
        <taxon>Candidatus Phycorickettsia</taxon>
    </lineage>
</organism>